<keyword evidence="10" id="KW-1185">Reference proteome</keyword>
<keyword evidence="4" id="KW-0443">Lipid metabolism</keyword>
<feature type="transmembrane region" description="Helical" evidence="8">
    <location>
        <begin position="82"/>
        <end position="106"/>
    </location>
</feature>
<protein>
    <recommendedName>
        <fullName evidence="11">Phospholipid/glycerol acyltransferase domain-containing protein</fullName>
    </recommendedName>
</protein>
<keyword evidence="6" id="KW-0012">Acyltransferase</keyword>
<evidence type="ECO:0000256" key="2">
    <source>
        <dbReference type="ARBA" id="ARBA00022692"/>
    </source>
</evidence>
<dbReference type="PANTHER" id="PTHR23063">
    <property type="entry name" value="PHOSPHOLIPID ACYLTRANSFERASE"/>
    <property type="match status" value="1"/>
</dbReference>
<keyword evidence="3 8" id="KW-1133">Transmembrane helix</keyword>
<keyword evidence="2 8" id="KW-0812">Transmembrane</keyword>
<accession>A0AAD3DTZ2</accession>
<gene>
    <name evidence="9" type="ORF">Agub_g9579</name>
</gene>
<dbReference type="PANTHER" id="PTHR23063:SF52">
    <property type="entry name" value="LYSOPHOSPHATIDYLCHOLINE ACYLTRANSFERASE"/>
    <property type="match status" value="1"/>
</dbReference>
<evidence type="ECO:0000313" key="9">
    <source>
        <dbReference type="EMBL" id="GFR47803.1"/>
    </source>
</evidence>
<keyword evidence="5 8" id="KW-0472">Membrane</keyword>
<feature type="region of interest" description="Disordered" evidence="7">
    <location>
        <begin position="39"/>
        <end position="60"/>
    </location>
</feature>
<evidence type="ECO:0000313" key="10">
    <source>
        <dbReference type="Proteomes" id="UP001054857"/>
    </source>
</evidence>
<comment type="caution">
    <text evidence="9">The sequence shown here is derived from an EMBL/GenBank/DDBJ whole genome shotgun (WGS) entry which is preliminary data.</text>
</comment>
<feature type="region of interest" description="Disordered" evidence="7">
    <location>
        <begin position="198"/>
        <end position="344"/>
    </location>
</feature>
<dbReference type="GO" id="GO:0016746">
    <property type="term" value="F:acyltransferase activity"/>
    <property type="evidence" value="ECO:0007669"/>
    <property type="project" value="UniProtKB-KW"/>
</dbReference>
<evidence type="ECO:0000256" key="4">
    <source>
        <dbReference type="ARBA" id="ARBA00023098"/>
    </source>
</evidence>
<dbReference type="Proteomes" id="UP001054857">
    <property type="component" value="Unassembled WGS sequence"/>
</dbReference>
<organism evidence="9 10">
    <name type="scientific">Astrephomene gubernaculifera</name>
    <dbReference type="NCBI Taxonomy" id="47775"/>
    <lineage>
        <taxon>Eukaryota</taxon>
        <taxon>Viridiplantae</taxon>
        <taxon>Chlorophyta</taxon>
        <taxon>core chlorophytes</taxon>
        <taxon>Chlorophyceae</taxon>
        <taxon>CS clade</taxon>
        <taxon>Chlamydomonadales</taxon>
        <taxon>Astrephomenaceae</taxon>
        <taxon>Astrephomene</taxon>
    </lineage>
</organism>
<evidence type="ECO:0000256" key="1">
    <source>
        <dbReference type="ARBA" id="ARBA00022679"/>
    </source>
</evidence>
<feature type="compositionally biased region" description="Gly residues" evidence="7">
    <location>
        <begin position="208"/>
        <end position="221"/>
    </location>
</feature>
<evidence type="ECO:0000256" key="3">
    <source>
        <dbReference type="ARBA" id="ARBA00022989"/>
    </source>
</evidence>
<sequence>MALSNKVLKKQTVCRAYPSRPIGRLVLCKARVIDKPQTQTFQASQGFSDSSEEDGPSSSGNSLDASKVLFDEQHIATWRPDLILYAPFGILLAALRSALWLLGIALDQPWFRRQGVVQAYLKLLGVTVTWRHAERIPAGRHILVSNHCSVGDLMALFSHPALPRRYIHLVTSSLPPRVTQARNLPVIMRPASPAVYDQLAKSGSSSSGAGGGGEEGQGDELGGSVHLFPEGGMTNGRGMLRFSRGFTRIMQQQQQRQQQQQLREQQQPQPLQRQQQWESDSLTSASQDDPSSSPPATTINPTTHHSSTSTSTNSYQASATSTEPSHSSTATPNPSSSSCSTPPPGPLPVVPVALRVRPSLSGVCSHTLTSSFLANLFWFSFSPETRLEATVLPAMSPQEGESRGAFVRRVQEAIAGELGVTVFDMSIQQKRQLVGKRAGR</sequence>
<reference evidence="9 10" key="1">
    <citation type="journal article" date="2021" name="Sci. Rep.">
        <title>Genome sequencing of the multicellular alga Astrephomene provides insights into convergent evolution of germ-soma differentiation.</title>
        <authorList>
            <person name="Yamashita S."/>
            <person name="Yamamoto K."/>
            <person name="Matsuzaki R."/>
            <person name="Suzuki S."/>
            <person name="Yamaguchi H."/>
            <person name="Hirooka S."/>
            <person name="Minakuchi Y."/>
            <person name="Miyagishima S."/>
            <person name="Kawachi M."/>
            <person name="Toyoda A."/>
            <person name="Nozaki H."/>
        </authorList>
    </citation>
    <scope>NUCLEOTIDE SEQUENCE [LARGE SCALE GENOMIC DNA]</scope>
    <source>
        <strain evidence="9 10">NIES-4017</strain>
    </source>
</reference>
<dbReference type="GO" id="GO:0006629">
    <property type="term" value="P:lipid metabolic process"/>
    <property type="evidence" value="ECO:0007669"/>
    <property type="project" value="UniProtKB-KW"/>
</dbReference>
<feature type="compositionally biased region" description="Low complexity" evidence="7">
    <location>
        <begin position="251"/>
        <end position="340"/>
    </location>
</feature>
<evidence type="ECO:0000256" key="6">
    <source>
        <dbReference type="ARBA" id="ARBA00023315"/>
    </source>
</evidence>
<evidence type="ECO:0008006" key="11">
    <source>
        <dbReference type="Google" id="ProtNLM"/>
    </source>
</evidence>
<proteinExistence type="predicted"/>
<dbReference type="AlphaFoldDB" id="A0AAD3DTZ2"/>
<evidence type="ECO:0000256" key="5">
    <source>
        <dbReference type="ARBA" id="ARBA00023136"/>
    </source>
</evidence>
<keyword evidence="1" id="KW-0808">Transferase</keyword>
<dbReference type="EMBL" id="BMAR01000020">
    <property type="protein sequence ID" value="GFR47803.1"/>
    <property type="molecule type" value="Genomic_DNA"/>
</dbReference>
<name>A0AAD3DTZ2_9CHLO</name>
<evidence type="ECO:0000256" key="7">
    <source>
        <dbReference type="SAM" id="MobiDB-lite"/>
    </source>
</evidence>
<evidence type="ECO:0000256" key="8">
    <source>
        <dbReference type="SAM" id="Phobius"/>
    </source>
</evidence>